<proteinExistence type="predicted"/>
<evidence type="ECO:0000313" key="1">
    <source>
        <dbReference type="EMBL" id="OOV85514.1"/>
    </source>
</evidence>
<protein>
    <recommendedName>
        <fullName evidence="3">DUF3168 domain-containing protein</fullName>
    </recommendedName>
</protein>
<dbReference type="EMBL" id="MVKX01000001">
    <property type="protein sequence ID" value="OOV85514.1"/>
    <property type="molecule type" value="Genomic_DNA"/>
</dbReference>
<organism evidence="1 2">
    <name type="scientific">Acinetobacter amyesii</name>
    <dbReference type="NCBI Taxonomy" id="2942470"/>
    <lineage>
        <taxon>Bacteria</taxon>
        <taxon>Pseudomonadati</taxon>
        <taxon>Pseudomonadota</taxon>
        <taxon>Gammaproteobacteria</taxon>
        <taxon>Moraxellales</taxon>
        <taxon>Moraxellaceae</taxon>
        <taxon>Acinetobacter</taxon>
    </lineage>
</organism>
<evidence type="ECO:0000313" key="2">
    <source>
        <dbReference type="Proteomes" id="UP000191160"/>
    </source>
</evidence>
<gene>
    <name evidence="1" type="ORF">B1202_02410</name>
</gene>
<evidence type="ECO:0008006" key="3">
    <source>
        <dbReference type="Google" id="ProtNLM"/>
    </source>
</evidence>
<keyword evidence="2" id="KW-1185">Reference proteome</keyword>
<sequence length="118" mass="13391">MTVEISRALKADDILGPLLGVRIFPNTADLDTPVPYIVFQGIGSDPEHAIDCGAVNDNNQYQFSVWHDDIQEAERIRSRAVKVLEKIGFFYQGKHPDNEDFETKLFGRGWDMSYWSGV</sequence>
<name>A0A1T1H6P0_9GAMM</name>
<comment type="caution">
    <text evidence="1">The sequence shown here is derived from an EMBL/GenBank/DDBJ whole genome shotgun (WGS) entry which is preliminary data.</text>
</comment>
<dbReference type="Proteomes" id="UP000191160">
    <property type="component" value="Unassembled WGS sequence"/>
</dbReference>
<dbReference type="RefSeq" id="WP_078188984.1">
    <property type="nucleotide sequence ID" value="NZ_JAMCOZ010000002.1"/>
</dbReference>
<dbReference type="AlphaFoldDB" id="A0A1T1H6P0"/>
<accession>A0A1T1H6P0</accession>
<dbReference type="InterPro" id="IPR021508">
    <property type="entry name" value="Gp17-like"/>
</dbReference>
<reference evidence="1 2" key="1">
    <citation type="submission" date="2017-02" db="EMBL/GenBank/DDBJ databases">
        <title>Acinetobacter sp. ANC 4945, whole genome shotgun sequencing project.</title>
        <authorList>
            <person name="Radolfova-Krizova L."/>
            <person name="Al Atrouni A."/>
            <person name="Nemec A."/>
        </authorList>
    </citation>
    <scope>NUCLEOTIDE SEQUENCE [LARGE SCALE GENOMIC DNA]</scope>
    <source>
        <strain evidence="1 2">ANC 4945</strain>
    </source>
</reference>
<dbReference type="Pfam" id="PF11367">
    <property type="entry name" value="Tail_completion_gp17"/>
    <property type="match status" value="1"/>
</dbReference>